<name>A0A8H4RFN0_9HELO</name>
<evidence type="ECO:0000256" key="7">
    <source>
        <dbReference type="ARBA" id="ARBA00023136"/>
    </source>
</evidence>
<dbReference type="Pfam" id="PF02449">
    <property type="entry name" value="Glyco_hydro_42"/>
    <property type="match status" value="1"/>
</dbReference>
<evidence type="ECO:0000313" key="12">
    <source>
        <dbReference type="Proteomes" id="UP000566819"/>
    </source>
</evidence>
<keyword evidence="8" id="KW-0326">Glycosidase</keyword>
<organism evidence="11 12">
    <name type="scientific">Cudoniella acicularis</name>
    <dbReference type="NCBI Taxonomy" id="354080"/>
    <lineage>
        <taxon>Eukaryota</taxon>
        <taxon>Fungi</taxon>
        <taxon>Dikarya</taxon>
        <taxon>Ascomycota</taxon>
        <taxon>Pezizomycotina</taxon>
        <taxon>Leotiomycetes</taxon>
        <taxon>Helotiales</taxon>
        <taxon>Tricladiaceae</taxon>
        <taxon>Cudoniella</taxon>
    </lineage>
</organism>
<sequence>MAHGDEGGLPTLWGDKKISGYCSTFVRCYVPILDNRRVGKTRVNVPNLWVGNKYAAMVAASCETLIGFDGAVFNAIQGNSYWLEWFNTPTGNLLGSINTSSAISAIIVGWFFASPITNYLGRRWGMAIGAFFAVVGALLQTFSPHHNLACFIAGRVILGVAQGLVACAGPVYIGEITPAELRGTMMSFWQTNYSVGAFIAFWANYACSKHQESLGEWGWKLVVLLQFVIPALILIQLPFCPESPRWYIQHGNQLERAQDVLRSIRDTEEEVQTELLNIREAILFEQEAFSNSYWALWKDKSVRKRLILVGLINVGQQVTGQSTLAQYSSTVYKKVWSSSNTINLINAINATCAILFTLNATWTVDRFGRRFLLIVGAAGMAIAMMIVPIIGLTTPNTPTGGKTEPVGIAIVAMPFVFIFFYKPSWGAVVWIVTSEVFSMNVRTQAVGMCTQMQNIAGSIFNQFFPTFYANCGLLGFEEHGPFTSSSLIIRPVTSLLLIIYSRIKMSNILPYLRKLEASQQLIVNGKPYLIIGAELQNSSFTSTDYMNGVWPKLVARHINTVLGCVTWEMVEPTEGSFDFSVLDSMIKGARKHNLHLTLLWFGSFKNGWVKQNSRRFPRAKLRKARGEVQAGDVLSIFYPEALEADSNAFRRFITHLKEIDEGIYTVIMVQVQNEVGLLGDSRDAGPAANAKFSGSVPEEFLNFLVDDWDSLNADLRYHLNPVESKLASKNHTRSWEEVFGEGPRTDELFMAYHYAQYVDQITAVGKKIYPLPMFTNVWQPRLSPEDDTSPAIAGGGSIPGVYPSGGATSNVLDIWQRFAPNLDFIAPDIYLNDYEVTCNKYCHRNQPLFIPEQRRDAFGARCIWVAIGSCNALGVAPFGIDTVEPENCPFTMHYALLDSVSELVLEAQRKVGTSVGFYFDDIQSDRTDPAKPIIKHFGDYEITIKRSFVFGKPAAASGIVIYLEGSKFLLIGWGFEVRGRSLSPTAVFTGILKFEEKWVVNKETGELKTQRVLNGDETRSGLAAVMPSEDPDYGGYLATMIPQIPPPRTFTYHEVDSMKLLADIYFNPIQGESAEGGEKSWRPAMFYLYGGGLVEFNRKHISAYLIQACLSRNWVVIGVDYCSLPQVSGLYILDDITAAWSWVHNALPSAIPDLNIDEESQWLATVLVGANQTFYEPHKPFPQYCHTA</sequence>
<proteinExistence type="inferred from homology"/>
<dbReference type="EMBL" id="JAAMPI010000870">
    <property type="protein sequence ID" value="KAF4628038.1"/>
    <property type="molecule type" value="Genomic_DNA"/>
</dbReference>
<comment type="subcellular location">
    <subcellularLocation>
        <location evidence="1">Membrane</location>
        <topology evidence="1">Multi-pass membrane protein</topology>
    </subcellularLocation>
</comment>
<feature type="transmembrane region" description="Helical" evidence="9">
    <location>
        <begin position="406"/>
        <end position="432"/>
    </location>
</feature>
<comment type="caution">
    <text evidence="11">The sequence shown here is derived from an EMBL/GenBank/DDBJ whole genome shotgun (WGS) entry which is preliminary data.</text>
</comment>
<dbReference type="PANTHER" id="PTHR48022">
    <property type="entry name" value="PLASTIDIC GLUCOSE TRANSPORTER 4"/>
    <property type="match status" value="1"/>
</dbReference>
<dbReference type="GO" id="GO:0005351">
    <property type="term" value="F:carbohydrate:proton symporter activity"/>
    <property type="evidence" value="ECO:0007669"/>
    <property type="project" value="TreeGrafter"/>
</dbReference>
<evidence type="ECO:0000259" key="10">
    <source>
        <dbReference type="PROSITE" id="PS50850"/>
    </source>
</evidence>
<dbReference type="Gene3D" id="3.20.20.80">
    <property type="entry name" value="Glycosidases"/>
    <property type="match status" value="1"/>
</dbReference>
<keyword evidence="4 9" id="KW-0812">Transmembrane</keyword>
<gene>
    <name evidence="11" type="ORF">G7Y89_g10113</name>
</gene>
<dbReference type="Gene3D" id="3.40.50.1820">
    <property type="entry name" value="alpha/beta hydrolase"/>
    <property type="match status" value="1"/>
</dbReference>
<evidence type="ECO:0000256" key="9">
    <source>
        <dbReference type="SAM" id="Phobius"/>
    </source>
</evidence>
<feature type="transmembrane region" description="Helical" evidence="9">
    <location>
        <begin position="217"/>
        <end position="239"/>
    </location>
</feature>
<feature type="transmembrane region" description="Helical" evidence="9">
    <location>
        <begin position="93"/>
        <end position="112"/>
    </location>
</feature>
<dbReference type="PRINTS" id="PR00171">
    <property type="entry name" value="SUGRTRNSPORT"/>
</dbReference>
<evidence type="ECO:0000256" key="5">
    <source>
        <dbReference type="ARBA" id="ARBA00022801"/>
    </source>
</evidence>
<dbReference type="GO" id="GO:0004565">
    <property type="term" value="F:beta-galactosidase activity"/>
    <property type="evidence" value="ECO:0007669"/>
    <property type="project" value="InterPro"/>
</dbReference>
<dbReference type="AlphaFoldDB" id="A0A8H4RFN0"/>
<dbReference type="InterPro" id="IPR050360">
    <property type="entry name" value="MFS_Sugar_Transporters"/>
</dbReference>
<feature type="transmembrane region" description="Helical" evidence="9">
    <location>
        <begin position="371"/>
        <end position="394"/>
    </location>
</feature>
<dbReference type="Proteomes" id="UP000566819">
    <property type="component" value="Unassembled WGS sequence"/>
</dbReference>
<dbReference type="GO" id="GO:0005975">
    <property type="term" value="P:carbohydrate metabolic process"/>
    <property type="evidence" value="ECO:0007669"/>
    <property type="project" value="InterPro"/>
</dbReference>
<feature type="transmembrane region" description="Helical" evidence="9">
    <location>
        <begin position="185"/>
        <end position="205"/>
    </location>
</feature>
<evidence type="ECO:0000313" key="11">
    <source>
        <dbReference type="EMBL" id="KAF4628038.1"/>
    </source>
</evidence>
<keyword evidence="12" id="KW-1185">Reference proteome</keyword>
<evidence type="ECO:0000256" key="4">
    <source>
        <dbReference type="ARBA" id="ARBA00022692"/>
    </source>
</evidence>
<dbReference type="FunFam" id="1.20.1250.20:FF:000134">
    <property type="entry name" value="MFS sugar transporter protein"/>
    <property type="match status" value="1"/>
</dbReference>
<dbReference type="FunFam" id="3.20.20.80:FF:000135">
    <property type="entry name" value="Beta-galactosidase, putative, bgl35A"/>
    <property type="match status" value="1"/>
</dbReference>
<dbReference type="PROSITE" id="PS50850">
    <property type="entry name" value="MFS"/>
    <property type="match status" value="1"/>
</dbReference>
<comment type="similarity">
    <text evidence="2">Belongs to the major facilitator superfamily. Sugar transporter (TC 2.A.1.1) family.</text>
</comment>
<keyword evidence="5" id="KW-0378">Hydrolase</keyword>
<dbReference type="InterPro" id="IPR029058">
    <property type="entry name" value="AB_hydrolase_fold"/>
</dbReference>
<evidence type="ECO:0000256" key="1">
    <source>
        <dbReference type="ARBA" id="ARBA00004141"/>
    </source>
</evidence>
<dbReference type="OrthoDB" id="1657402at2759"/>
<accession>A0A8H4RFN0</accession>
<dbReference type="PROSITE" id="PS00217">
    <property type="entry name" value="SUGAR_TRANSPORT_2"/>
    <property type="match status" value="1"/>
</dbReference>
<feature type="domain" description="Major facilitator superfamily (MFS) profile" evidence="10">
    <location>
        <begin position="55"/>
        <end position="509"/>
    </location>
</feature>
<dbReference type="InterPro" id="IPR036259">
    <property type="entry name" value="MFS_trans_sf"/>
</dbReference>
<dbReference type="Gene3D" id="1.20.1250.20">
    <property type="entry name" value="MFS general substrate transporter like domains"/>
    <property type="match status" value="1"/>
</dbReference>
<protein>
    <recommendedName>
        <fullName evidence="10">Major facilitator superfamily (MFS) profile domain-containing protein</fullName>
    </recommendedName>
</protein>
<dbReference type="NCBIfam" id="TIGR00879">
    <property type="entry name" value="SP"/>
    <property type="match status" value="1"/>
</dbReference>
<dbReference type="InterPro" id="IPR005829">
    <property type="entry name" value="Sugar_transporter_CS"/>
</dbReference>
<dbReference type="SUPFAM" id="SSF53474">
    <property type="entry name" value="alpha/beta-Hydrolases"/>
    <property type="match status" value="1"/>
</dbReference>
<dbReference type="Gene3D" id="2.60.220.20">
    <property type="entry name" value="putative beta-Galactosidase from caulobacter crescentus"/>
    <property type="match status" value="1"/>
</dbReference>
<keyword evidence="3" id="KW-0813">Transport</keyword>
<dbReference type="GO" id="GO:0016020">
    <property type="term" value="C:membrane"/>
    <property type="evidence" value="ECO:0007669"/>
    <property type="project" value="UniProtKB-SubCell"/>
</dbReference>
<dbReference type="InterPro" id="IPR013529">
    <property type="entry name" value="Glyco_hydro_42_N"/>
</dbReference>
<evidence type="ECO:0000256" key="2">
    <source>
        <dbReference type="ARBA" id="ARBA00010992"/>
    </source>
</evidence>
<reference evidence="11 12" key="1">
    <citation type="submission" date="2020-03" db="EMBL/GenBank/DDBJ databases">
        <title>Draft Genome Sequence of Cudoniella acicularis.</title>
        <authorList>
            <person name="Buettner E."/>
            <person name="Kellner H."/>
        </authorList>
    </citation>
    <scope>NUCLEOTIDE SEQUENCE [LARGE SCALE GENOMIC DNA]</scope>
    <source>
        <strain evidence="11 12">DSM 108380</strain>
    </source>
</reference>
<keyword evidence="6 9" id="KW-1133">Transmembrane helix</keyword>
<dbReference type="SUPFAM" id="SSF103473">
    <property type="entry name" value="MFS general substrate transporter"/>
    <property type="match status" value="1"/>
</dbReference>
<keyword evidence="7 9" id="KW-0472">Membrane</keyword>
<feature type="transmembrane region" description="Helical" evidence="9">
    <location>
        <begin position="148"/>
        <end position="173"/>
    </location>
</feature>
<dbReference type="PANTHER" id="PTHR48022:SF46">
    <property type="entry name" value="SUGAR TRANSPORTER, PUTATIVE (AFU_ORTHOLOGUE AFUA_1G11830)-RELATED"/>
    <property type="match status" value="1"/>
</dbReference>
<feature type="transmembrane region" description="Helical" evidence="9">
    <location>
        <begin position="124"/>
        <end position="142"/>
    </location>
</feature>
<evidence type="ECO:0000256" key="8">
    <source>
        <dbReference type="ARBA" id="ARBA00023295"/>
    </source>
</evidence>
<dbReference type="InterPro" id="IPR005828">
    <property type="entry name" value="MFS_sugar_transport-like"/>
</dbReference>
<dbReference type="GO" id="GO:0009341">
    <property type="term" value="C:beta-galactosidase complex"/>
    <property type="evidence" value="ECO:0007669"/>
    <property type="project" value="InterPro"/>
</dbReference>
<dbReference type="InterPro" id="IPR040719">
    <property type="entry name" value="DUF5597"/>
</dbReference>
<dbReference type="InterPro" id="IPR020846">
    <property type="entry name" value="MFS_dom"/>
</dbReference>
<evidence type="ECO:0000256" key="3">
    <source>
        <dbReference type="ARBA" id="ARBA00022448"/>
    </source>
</evidence>
<dbReference type="Pfam" id="PF18120">
    <property type="entry name" value="DUF5597"/>
    <property type="match status" value="1"/>
</dbReference>
<dbReference type="InterPro" id="IPR003663">
    <property type="entry name" value="Sugar/inositol_transpt"/>
</dbReference>
<dbReference type="Pfam" id="PF00083">
    <property type="entry name" value="Sugar_tr"/>
    <property type="match status" value="1"/>
</dbReference>
<dbReference type="SUPFAM" id="SSF51445">
    <property type="entry name" value="(Trans)glycosidases"/>
    <property type="match status" value="1"/>
</dbReference>
<dbReference type="InterPro" id="IPR017853">
    <property type="entry name" value="GH"/>
</dbReference>
<evidence type="ECO:0000256" key="6">
    <source>
        <dbReference type="ARBA" id="ARBA00022989"/>
    </source>
</evidence>